<keyword evidence="4" id="KW-0479">Metal-binding</keyword>
<dbReference type="RefSeq" id="WP_013431731.1">
    <property type="nucleotide sequence ID" value="NC_014721.1"/>
</dbReference>
<evidence type="ECO:0000259" key="8">
    <source>
        <dbReference type="PROSITE" id="PS51918"/>
    </source>
</evidence>
<dbReference type="eggNOG" id="COG0502">
    <property type="taxonomic scope" value="Bacteria"/>
</dbReference>
<dbReference type="CDD" id="cd01335">
    <property type="entry name" value="Radical_SAM"/>
    <property type="match status" value="1"/>
</dbReference>
<dbReference type="SMART" id="SM00729">
    <property type="entry name" value="Elp3"/>
    <property type="match status" value="1"/>
</dbReference>
<dbReference type="InterPro" id="IPR010722">
    <property type="entry name" value="BATS_dom"/>
</dbReference>
<proteinExistence type="predicted"/>
<dbReference type="Proteomes" id="UP000009256">
    <property type="component" value="Chromosome"/>
</dbReference>
<reference evidence="9 10" key="2">
    <citation type="journal article" date="2011" name="J. Bacteriol.">
        <title>Complete genome sequences for the anaerobic, extremely thermophilic plant biomass-degrading bacteria Caldicellulosiruptor hydrothermalis, Caldicellulosiruptor kristjanssonii, Caldicellulosiruptor kronotskyensis, Caldicellulosiruptor owensenis, and Caldicellulosiruptor lactoaceticus.</title>
        <authorList>
            <person name="Blumer-Schuette S.E."/>
            <person name="Ozdemir I."/>
            <person name="Mistry D."/>
            <person name="Lucas S."/>
            <person name="Lapidus A."/>
            <person name="Cheng J.F."/>
            <person name="Goodwin L.A."/>
            <person name="Pitluck S."/>
            <person name="Land M.L."/>
            <person name="Hauser L.J."/>
            <person name="Woyke T."/>
            <person name="Mikhailova N."/>
            <person name="Pati A."/>
            <person name="Kyrpides N.C."/>
            <person name="Ivanova N."/>
            <person name="Detter J.C."/>
            <person name="Walston-Davenport K."/>
            <person name="Han S."/>
            <person name="Adams M.W."/>
            <person name="Kelly R.M."/>
        </authorList>
    </citation>
    <scope>NUCLEOTIDE SEQUENCE [LARGE SCALE GENOMIC DNA]</scope>
    <source>
        <strain evidence="10">ATCC 700853 / DSM 12137 / I77R1B</strain>
    </source>
</reference>
<evidence type="ECO:0000256" key="6">
    <source>
        <dbReference type="ARBA" id="ARBA00023014"/>
    </source>
</evidence>
<dbReference type="STRING" id="632335.Calkr_0323"/>
<dbReference type="GO" id="GO:0051539">
    <property type="term" value="F:4 iron, 4 sulfur cluster binding"/>
    <property type="evidence" value="ECO:0007669"/>
    <property type="project" value="UniProtKB-KW"/>
</dbReference>
<evidence type="ECO:0000313" key="10">
    <source>
        <dbReference type="Proteomes" id="UP000009256"/>
    </source>
</evidence>
<dbReference type="AlphaFoldDB" id="E4S835"/>
<dbReference type="InterPro" id="IPR007197">
    <property type="entry name" value="rSAM"/>
</dbReference>
<dbReference type="HOGENOM" id="CLU_046249_1_0_9"/>
<dbReference type="InterPro" id="IPR013785">
    <property type="entry name" value="Aldolase_TIM"/>
</dbReference>
<dbReference type="Pfam" id="PF04055">
    <property type="entry name" value="Radical_SAM"/>
    <property type="match status" value="1"/>
</dbReference>
<organism evidence="9 10">
    <name type="scientific">Caldicellulosiruptor acetigenus (strain ATCC 700853 / DSM 12137 / I77R1B)</name>
    <name type="common">Caldicellulosiruptor kristjanssonii</name>
    <dbReference type="NCBI Taxonomy" id="632335"/>
    <lineage>
        <taxon>Bacteria</taxon>
        <taxon>Bacillati</taxon>
        <taxon>Bacillota</taxon>
        <taxon>Bacillota incertae sedis</taxon>
        <taxon>Caldicellulosiruptorales</taxon>
        <taxon>Caldicellulosiruptoraceae</taxon>
        <taxon>Caldicellulosiruptor</taxon>
    </lineage>
</organism>
<evidence type="ECO:0000256" key="5">
    <source>
        <dbReference type="ARBA" id="ARBA00023004"/>
    </source>
</evidence>
<keyword evidence="6" id="KW-0411">Iron-sulfur</keyword>
<reference key="1">
    <citation type="submission" date="2010-11" db="EMBL/GenBank/DDBJ databases">
        <title>Complete sequence of chromosome of Caldicellulosiruptor kristjanssonii 177R1B.</title>
        <authorList>
            <consortium name="US DOE Joint Genome Institute"/>
            <person name="Lucas S."/>
            <person name="Copeland A."/>
            <person name="Lapidus A."/>
            <person name="Cheng J.-F."/>
            <person name="Bruce D."/>
            <person name="Goodwin L."/>
            <person name="Pitluck S."/>
            <person name="Davenport K."/>
            <person name="Detter J.C."/>
            <person name="Han C."/>
            <person name="Tapia R."/>
            <person name="Land M."/>
            <person name="Hauser L."/>
            <person name="Jeffries C."/>
            <person name="Kyrpides N."/>
            <person name="Ivanova N."/>
            <person name="Mikhailova N."/>
            <person name="Blumer-Schuette S.E."/>
            <person name="Kelly R.M."/>
            <person name="Woyke T."/>
        </authorList>
    </citation>
    <scope>NUCLEOTIDE SEQUENCE</scope>
    <source>
        <strain>177R1B</strain>
    </source>
</reference>
<dbReference type="InterPro" id="IPR034428">
    <property type="entry name" value="ThiH/NoCL/HydG-like"/>
</dbReference>
<dbReference type="EMBL" id="CP002326">
    <property type="protein sequence ID" value="ADQ39883.1"/>
    <property type="molecule type" value="Genomic_DNA"/>
</dbReference>
<sequence length="370" mass="42240">MTEFIRKAEKVWEEFKDYVPTFDEVCEILEKEVVNIEDAAKLLNVEDKNSILLMASKAKKLTRENFGRVILLYAPLYISNYCQNGCVYCGFSCRKNYKREKLEFNEIENELRAMKEEGIDSVIILTGEDRIHSPVDYIEQACKIAANYMSEVSIEVYPLLEEEYRSLANSGVVGITIYQETYQKEDYEKLHPFGPKKDFEFRLKAVERALSAGFHEACVGPLLGLSHPKKDVLCTLLHAEYLLDRFPKAEISVSFPRVRSAGTDFVPPYSVCDKDFIKFLIIARLYLPRVGIVISTREDARLRDALIDVCITKMSAGSKTTVGGYVAQEEEKDAQFEVEDRRTVAEVVDSIIKKGLRPEFTNWVRGVGSL</sequence>
<keyword evidence="2" id="KW-0004">4Fe-4S</keyword>
<dbReference type="InterPro" id="IPR006638">
    <property type="entry name" value="Elp3/MiaA/NifB-like_rSAM"/>
</dbReference>
<dbReference type="SMART" id="SM00876">
    <property type="entry name" value="BATS"/>
    <property type="match status" value="1"/>
</dbReference>
<dbReference type="GO" id="GO:0009228">
    <property type="term" value="P:thiamine biosynthetic process"/>
    <property type="evidence" value="ECO:0007669"/>
    <property type="project" value="InterPro"/>
</dbReference>
<comment type="cofactor">
    <cofactor evidence="1">
        <name>[4Fe-4S] cluster</name>
        <dbReference type="ChEBI" id="CHEBI:49883"/>
    </cofactor>
</comment>
<dbReference type="SFLD" id="SFLDS00029">
    <property type="entry name" value="Radical_SAM"/>
    <property type="match status" value="1"/>
</dbReference>
<dbReference type="InterPro" id="IPR012726">
    <property type="entry name" value="ThiH"/>
</dbReference>
<dbReference type="Pfam" id="PF06968">
    <property type="entry name" value="BATS"/>
    <property type="match status" value="1"/>
</dbReference>
<evidence type="ECO:0000256" key="3">
    <source>
        <dbReference type="ARBA" id="ARBA00022691"/>
    </source>
</evidence>
<dbReference type="OrthoDB" id="9801120at2"/>
<dbReference type="PROSITE" id="PS51918">
    <property type="entry name" value="RADICAL_SAM"/>
    <property type="match status" value="1"/>
</dbReference>
<comment type="cofactor">
    <cofactor evidence="7">
        <name>[2Fe-2S] cluster</name>
        <dbReference type="ChEBI" id="CHEBI:190135"/>
    </cofactor>
</comment>
<dbReference type="GO" id="GO:0003824">
    <property type="term" value="F:catalytic activity"/>
    <property type="evidence" value="ECO:0007669"/>
    <property type="project" value="InterPro"/>
</dbReference>
<evidence type="ECO:0000313" key="9">
    <source>
        <dbReference type="EMBL" id="ADQ39883.1"/>
    </source>
</evidence>
<dbReference type="SFLD" id="SFLDG01081">
    <property type="entry name" value="cleavage_of_the_Ca-Cb_bond_in"/>
    <property type="match status" value="1"/>
</dbReference>
<dbReference type="GO" id="GO:0005506">
    <property type="term" value="F:iron ion binding"/>
    <property type="evidence" value="ECO:0007669"/>
    <property type="project" value="InterPro"/>
</dbReference>
<dbReference type="PANTHER" id="PTHR43583:SF1">
    <property type="entry name" value="2-IMINOACETATE SYNTHASE"/>
    <property type="match status" value="1"/>
</dbReference>
<keyword evidence="10" id="KW-1185">Reference proteome</keyword>
<dbReference type="KEGG" id="cki:Calkr_0323"/>
<protein>
    <submittedName>
        <fullName evidence="9">Biotin and thiamin synthesis associated</fullName>
    </submittedName>
</protein>
<dbReference type="SFLD" id="SFLDF00301">
    <property type="entry name" value="2-iminoacetate_synthase_(ThiH)"/>
    <property type="match status" value="1"/>
</dbReference>
<keyword evidence="3" id="KW-0949">S-adenosyl-L-methionine</keyword>
<evidence type="ECO:0000256" key="7">
    <source>
        <dbReference type="ARBA" id="ARBA00034078"/>
    </source>
</evidence>
<evidence type="ECO:0000256" key="2">
    <source>
        <dbReference type="ARBA" id="ARBA00022485"/>
    </source>
</evidence>
<keyword evidence="5" id="KW-0408">Iron</keyword>
<evidence type="ECO:0000256" key="1">
    <source>
        <dbReference type="ARBA" id="ARBA00001966"/>
    </source>
</evidence>
<evidence type="ECO:0000256" key="4">
    <source>
        <dbReference type="ARBA" id="ARBA00022723"/>
    </source>
</evidence>
<gene>
    <name evidence="9" type="ordered locus">Calkr_0323</name>
</gene>
<name>E4S835_CALA7</name>
<dbReference type="NCBIfam" id="TIGR02351">
    <property type="entry name" value="thiH"/>
    <property type="match status" value="1"/>
</dbReference>
<dbReference type="InterPro" id="IPR058240">
    <property type="entry name" value="rSAM_sf"/>
</dbReference>
<dbReference type="Gene3D" id="3.20.20.70">
    <property type="entry name" value="Aldolase class I"/>
    <property type="match status" value="1"/>
</dbReference>
<dbReference type="SUPFAM" id="SSF102114">
    <property type="entry name" value="Radical SAM enzymes"/>
    <property type="match status" value="1"/>
</dbReference>
<dbReference type="SFLD" id="SFLDG01060">
    <property type="entry name" value="BATS_domain_containing"/>
    <property type="match status" value="1"/>
</dbReference>
<accession>E4S835</accession>
<dbReference type="PANTHER" id="PTHR43583">
    <property type="entry name" value="2-IMINOACETATE SYNTHASE"/>
    <property type="match status" value="1"/>
</dbReference>
<feature type="domain" description="Radical SAM core" evidence="8">
    <location>
        <begin position="68"/>
        <end position="297"/>
    </location>
</feature>